<dbReference type="EMBL" id="CP044399">
    <property type="protein sequence ID" value="QFI38642.1"/>
    <property type="molecule type" value="Genomic_DNA"/>
</dbReference>
<keyword evidence="3" id="KW-1185">Reference proteome</keyword>
<keyword evidence="1" id="KW-0732">Signal</keyword>
<dbReference type="AlphaFoldDB" id="A0A5J6WQL3"/>
<feature type="signal peptide" evidence="1">
    <location>
        <begin position="1"/>
        <end position="17"/>
    </location>
</feature>
<feature type="chain" id="PRO_5023919843" evidence="1">
    <location>
        <begin position="18"/>
        <end position="73"/>
    </location>
</feature>
<dbReference type="RefSeq" id="WP_019439469.1">
    <property type="nucleotide sequence ID" value="NZ_ALOE01000002.1"/>
</dbReference>
<accession>A0A5J6WQL3</accession>
<evidence type="ECO:0000313" key="3">
    <source>
        <dbReference type="Proteomes" id="UP000327424"/>
    </source>
</evidence>
<protein>
    <submittedName>
        <fullName evidence="2">Uncharacterized protein</fullName>
    </submittedName>
</protein>
<evidence type="ECO:0000313" key="2">
    <source>
        <dbReference type="EMBL" id="QFI38642.1"/>
    </source>
</evidence>
<reference evidence="2 3" key="1">
    <citation type="submission" date="2019-09" db="EMBL/GenBank/DDBJ databases">
        <title>Hybrid Assembly of the complete Genome of the Deep-Sea Bacterium Moritella marina from long Nanopore and Illumina reads.</title>
        <authorList>
            <person name="Magin S."/>
            <person name="Georgoulis A."/>
            <person name="Papadimitriou K."/>
            <person name="Iliakis G."/>
            <person name="Vorgias C.E."/>
        </authorList>
    </citation>
    <scope>NUCLEOTIDE SEQUENCE [LARGE SCALE GENOMIC DNA]</scope>
    <source>
        <strain evidence="2 3">MP-1</strain>
    </source>
</reference>
<dbReference type="Proteomes" id="UP000327424">
    <property type="component" value="Chromosome"/>
</dbReference>
<gene>
    <name evidence="2" type="ORF">FR932_12670</name>
</gene>
<organism evidence="2 3">
    <name type="scientific">Moritella marina ATCC 15381</name>
    <dbReference type="NCBI Taxonomy" id="1202962"/>
    <lineage>
        <taxon>Bacteria</taxon>
        <taxon>Pseudomonadati</taxon>
        <taxon>Pseudomonadota</taxon>
        <taxon>Gammaproteobacteria</taxon>
        <taxon>Alteromonadales</taxon>
        <taxon>Moritellaceae</taxon>
        <taxon>Moritella</taxon>
    </lineage>
</organism>
<name>A0A5J6WQL3_MORMI</name>
<sequence length="73" mass="8025">MKKVLSLLALTSFFTAAGGSVSNDIVIENTLKKVKVAPEIEETVDLATDSMDWYLFYGGKASPEVMTIYLHLI</sequence>
<proteinExistence type="predicted"/>
<evidence type="ECO:0000256" key="1">
    <source>
        <dbReference type="SAM" id="SignalP"/>
    </source>
</evidence>
<dbReference type="KEGG" id="mmaa:FR932_12670"/>